<dbReference type="HAMAP" id="MF_01283">
    <property type="entry name" value="RibBA"/>
    <property type="match status" value="1"/>
</dbReference>
<dbReference type="PANTHER" id="PTHR21327">
    <property type="entry name" value="GTP CYCLOHYDROLASE II-RELATED"/>
    <property type="match status" value="1"/>
</dbReference>
<accession>A0A498KAS3</accession>
<dbReference type="GO" id="GO:0019843">
    <property type="term" value="F:rRNA binding"/>
    <property type="evidence" value="ECO:0007669"/>
    <property type="project" value="UniProtKB-KW"/>
</dbReference>
<keyword evidence="15" id="KW-0378">Hydrolase</keyword>
<dbReference type="Gene3D" id="3.40.50.10990">
    <property type="entry name" value="GTP cyclohydrolase II"/>
    <property type="match status" value="1"/>
</dbReference>
<evidence type="ECO:0000256" key="2">
    <source>
        <dbReference type="ARBA" id="ARBA00002500"/>
    </source>
</evidence>
<keyword evidence="21 25" id="KW-0687">Ribonucleoprotein</keyword>
<dbReference type="PANTHER" id="PTHR21327:SF29">
    <property type="entry name" value="GTP CYCLOHYDROLASE-2"/>
    <property type="match status" value="1"/>
</dbReference>
<dbReference type="Gene3D" id="3.30.70.330">
    <property type="match status" value="1"/>
</dbReference>
<dbReference type="GO" id="GO:0046872">
    <property type="term" value="F:metal ion binding"/>
    <property type="evidence" value="ECO:0007669"/>
    <property type="project" value="UniProtKB-KW"/>
</dbReference>
<evidence type="ECO:0000256" key="21">
    <source>
        <dbReference type="ARBA" id="ARBA00023274"/>
    </source>
</evidence>
<dbReference type="InterPro" id="IPR016299">
    <property type="entry name" value="Riboflavin_synth_RibBA"/>
</dbReference>
<evidence type="ECO:0000256" key="13">
    <source>
        <dbReference type="ARBA" id="ARBA00022730"/>
    </source>
</evidence>
<dbReference type="Pfam" id="PF00925">
    <property type="entry name" value="GTP_cyclohydro2"/>
    <property type="match status" value="1"/>
</dbReference>
<dbReference type="GO" id="GO:0008686">
    <property type="term" value="F:3,4-dihydroxy-2-butanone-4-phosphate synthase activity"/>
    <property type="evidence" value="ECO:0007669"/>
    <property type="project" value="InterPro"/>
</dbReference>
<comment type="cofactor">
    <cofactor evidence="1">
        <name>Zn(2+)</name>
        <dbReference type="ChEBI" id="CHEBI:29105"/>
    </cofactor>
</comment>
<dbReference type="InterPro" id="IPR012677">
    <property type="entry name" value="Nucleotide-bd_a/b_plait_sf"/>
</dbReference>
<evidence type="ECO:0000256" key="8">
    <source>
        <dbReference type="ARBA" id="ARBA00012762"/>
    </source>
</evidence>
<reference evidence="29 30" key="1">
    <citation type="submission" date="2018-10" db="EMBL/GenBank/DDBJ databases">
        <title>A high-quality apple genome assembly.</title>
        <authorList>
            <person name="Hu J."/>
        </authorList>
    </citation>
    <scope>NUCLEOTIDE SEQUENCE [LARGE SCALE GENOMIC DNA]</scope>
    <source>
        <strain evidence="30">cv. HFTH1</strain>
        <tissue evidence="29">Young leaf</tissue>
    </source>
</reference>
<evidence type="ECO:0000256" key="4">
    <source>
        <dbReference type="ARBA" id="ARBA00004853"/>
    </source>
</evidence>
<evidence type="ECO:0000256" key="7">
    <source>
        <dbReference type="ARBA" id="ARBA00008976"/>
    </source>
</evidence>
<dbReference type="CDD" id="cd00641">
    <property type="entry name" value="GTP_cyclohydro2"/>
    <property type="match status" value="1"/>
</dbReference>
<evidence type="ECO:0000313" key="29">
    <source>
        <dbReference type="EMBL" id="RXI04447.1"/>
    </source>
</evidence>
<evidence type="ECO:0000256" key="20">
    <source>
        <dbReference type="ARBA" id="ARBA00023134"/>
    </source>
</evidence>
<dbReference type="FunFam" id="3.90.870.10:FF:000005">
    <property type="entry name" value="Bifunctional riboflavin biosynthesis protein RIBA 1 chloroplastic"/>
    <property type="match status" value="1"/>
</dbReference>
<gene>
    <name evidence="29" type="ORF">DVH24_038721</name>
</gene>
<dbReference type="InterPro" id="IPR013025">
    <property type="entry name" value="Ribosomal_uL23-like"/>
</dbReference>
<feature type="compositionally biased region" description="Polar residues" evidence="26">
    <location>
        <begin position="545"/>
        <end position="557"/>
    </location>
</feature>
<dbReference type="SUPFAM" id="SSF55821">
    <property type="entry name" value="YrdC/RibB"/>
    <property type="match status" value="1"/>
</dbReference>
<feature type="domain" description="GTP cyclohydrolase II" evidence="27">
    <location>
        <begin position="337"/>
        <end position="503"/>
    </location>
</feature>
<dbReference type="InterPro" id="IPR005633">
    <property type="entry name" value="Ribosomal_uL23_N"/>
</dbReference>
<keyword evidence="9" id="KW-0150">Chloroplast</keyword>
<evidence type="ECO:0000256" key="15">
    <source>
        <dbReference type="ARBA" id="ARBA00022801"/>
    </source>
</evidence>
<evidence type="ECO:0000256" key="18">
    <source>
        <dbReference type="ARBA" id="ARBA00022946"/>
    </source>
</evidence>
<dbReference type="NCBIfam" id="NF001591">
    <property type="entry name" value="PRK00393.1"/>
    <property type="match status" value="1"/>
</dbReference>
<evidence type="ECO:0000256" key="3">
    <source>
        <dbReference type="ARBA" id="ARBA00004229"/>
    </source>
</evidence>
<dbReference type="InterPro" id="IPR001014">
    <property type="entry name" value="Ribosomal_uL23_CS"/>
</dbReference>
<comment type="subcellular location">
    <subcellularLocation>
        <location evidence="3">Plastid</location>
        <location evidence="3">Chloroplast</location>
    </subcellularLocation>
</comment>
<comment type="similarity">
    <text evidence="5">In the N-terminal section; belongs to the DHBP synthase family.</text>
</comment>
<keyword evidence="14" id="KW-0547">Nucleotide-binding</keyword>
<dbReference type="GO" id="GO:0005829">
    <property type="term" value="C:cytosol"/>
    <property type="evidence" value="ECO:0007669"/>
    <property type="project" value="TreeGrafter"/>
</dbReference>
<comment type="caution">
    <text evidence="29">The sequence shown here is derived from an EMBL/GenBank/DDBJ whole genome shotgun (WGS) entry which is preliminary data.</text>
</comment>
<comment type="function">
    <text evidence="2">Binds to 23S rRNA.</text>
</comment>
<dbReference type="NCBIfam" id="NF011118">
    <property type="entry name" value="PRK14548.1"/>
    <property type="match status" value="1"/>
</dbReference>
<dbReference type="Pfam" id="PF00276">
    <property type="entry name" value="Ribosomal_L23"/>
    <property type="match status" value="1"/>
</dbReference>
<sequence>MDSALAPHPLFPHILSSSSLHRSLAVRQCLFRQRWLNPTCWAIGVSGSSVGAAGNNLFGDANYLKGSENGSLLGGLDESASAGPFGTLDAEITPETVDFFVSDADGDPDCPSDGYSSIEQALNALRQGKFVIVVDDENGEVEGNLVMAASFANPKNVAFMIKQGSGIVSVGMMEEDLERLELPLMSPETEDEDSSAPTFTITVDAKVGTSTGVSAADRAKTVAALSSNESKPEDFRRPGHVFPLKYRNGGVLRRAGHTEASVDLVVLAGLRPVSVLSAVVDADDGSMASLSNLRTLSLEHSIPIVSITDLIRQKREPQEQMYYANRYRRKREKLVERKAVSRLPTKWGLFQAYCYRSKLDGTEHVAVVKGSIGNGQDVLVRVHSECLTGDIFGSARCDCGNQLDLAMQLIEQAGRGVVVYLRGHEGRGIGLGHKLQAYNLQDQGHDTVQANIELGLAVDSREYGIGAQILRDVGVRTMRLMTNNPAKFTGLKGYGLAVVGRVPVLTPITEENKTYLETKRTKMGHVYGSDIQGLSDGLFINPNVNDQGLPESGNTEADVSKKADPKSQAVKAARALKSGPIVKKVKKIRTSVTFHRPRTLKKERNPKYPRVSATPRNKLDHYQILKYPLTTESAMKKIEDNNTLVFIVDIRADKKKIKDAVKKMYDIQTKKVNTLIRPDGTKKAYVRLTPDYDALDVANKIGII</sequence>
<dbReference type="Pfam" id="PF00926">
    <property type="entry name" value="DHBP_synthase"/>
    <property type="match status" value="1"/>
</dbReference>
<evidence type="ECO:0000256" key="16">
    <source>
        <dbReference type="ARBA" id="ARBA00022833"/>
    </source>
</evidence>
<comment type="pathway">
    <text evidence="4">Cofactor biosynthesis; riboflavin biosynthesis; 5-amino-6-(D-ribitylamino)uracil from GTP: step 1/4.</text>
</comment>
<dbReference type="GO" id="GO:0006412">
    <property type="term" value="P:translation"/>
    <property type="evidence" value="ECO:0007669"/>
    <property type="project" value="InterPro"/>
</dbReference>
<evidence type="ECO:0000259" key="28">
    <source>
        <dbReference type="Pfam" id="PF03939"/>
    </source>
</evidence>
<dbReference type="AlphaFoldDB" id="A0A498KAS3"/>
<dbReference type="GO" id="GO:0003735">
    <property type="term" value="F:structural constituent of ribosome"/>
    <property type="evidence" value="ECO:0007669"/>
    <property type="project" value="InterPro"/>
</dbReference>
<dbReference type="EMBL" id="RDQH01000329">
    <property type="protein sequence ID" value="RXI04447.1"/>
    <property type="molecule type" value="Genomic_DNA"/>
</dbReference>
<organism evidence="29 30">
    <name type="scientific">Malus domestica</name>
    <name type="common">Apple</name>
    <name type="synonym">Pyrus malus</name>
    <dbReference type="NCBI Taxonomy" id="3750"/>
    <lineage>
        <taxon>Eukaryota</taxon>
        <taxon>Viridiplantae</taxon>
        <taxon>Streptophyta</taxon>
        <taxon>Embryophyta</taxon>
        <taxon>Tracheophyta</taxon>
        <taxon>Spermatophyta</taxon>
        <taxon>Magnoliopsida</taxon>
        <taxon>eudicotyledons</taxon>
        <taxon>Gunneridae</taxon>
        <taxon>Pentapetalae</taxon>
        <taxon>rosids</taxon>
        <taxon>fabids</taxon>
        <taxon>Rosales</taxon>
        <taxon>Rosaceae</taxon>
        <taxon>Amygdaloideae</taxon>
        <taxon>Maleae</taxon>
        <taxon>Malus</taxon>
    </lineage>
</organism>
<evidence type="ECO:0000256" key="1">
    <source>
        <dbReference type="ARBA" id="ARBA00001947"/>
    </source>
</evidence>
<keyword evidence="12" id="KW-0479">Metal-binding</keyword>
<dbReference type="InterPro" id="IPR036144">
    <property type="entry name" value="RibA-like_sf"/>
</dbReference>
<evidence type="ECO:0000313" key="30">
    <source>
        <dbReference type="Proteomes" id="UP000290289"/>
    </source>
</evidence>
<feature type="domain" description="Large ribosomal subunit protein uL23 N-terminal" evidence="28">
    <location>
        <begin position="565"/>
        <end position="613"/>
    </location>
</feature>
<dbReference type="HAMAP" id="MF_00179">
    <property type="entry name" value="RibA"/>
    <property type="match status" value="1"/>
</dbReference>
<evidence type="ECO:0000256" key="12">
    <source>
        <dbReference type="ARBA" id="ARBA00022723"/>
    </source>
</evidence>
<dbReference type="GO" id="GO:0005525">
    <property type="term" value="F:GTP binding"/>
    <property type="evidence" value="ECO:0007669"/>
    <property type="project" value="UniProtKB-KW"/>
</dbReference>
<dbReference type="GO" id="GO:0005840">
    <property type="term" value="C:ribosome"/>
    <property type="evidence" value="ECO:0007669"/>
    <property type="project" value="UniProtKB-KW"/>
</dbReference>
<evidence type="ECO:0000256" key="26">
    <source>
        <dbReference type="SAM" id="MobiDB-lite"/>
    </source>
</evidence>
<dbReference type="InterPro" id="IPR000926">
    <property type="entry name" value="RibA"/>
</dbReference>
<evidence type="ECO:0000256" key="5">
    <source>
        <dbReference type="ARBA" id="ARBA00005520"/>
    </source>
</evidence>
<evidence type="ECO:0000259" key="27">
    <source>
        <dbReference type="Pfam" id="PF00925"/>
    </source>
</evidence>
<evidence type="ECO:0000256" key="10">
    <source>
        <dbReference type="ARBA" id="ARBA00022619"/>
    </source>
</evidence>
<dbReference type="NCBIfam" id="TIGR00506">
    <property type="entry name" value="ribB"/>
    <property type="match status" value="1"/>
</dbReference>
<comment type="similarity">
    <text evidence="6 25">Belongs to the universal ribosomal protein uL23 family.</text>
</comment>
<comment type="function">
    <text evidence="24">Binds to a specific region on the 26S rRNA.</text>
</comment>
<feature type="region of interest" description="Disordered" evidence="26">
    <location>
        <begin position="545"/>
        <end position="566"/>
    </location>
</feature>
<evidence type="ECO:0000256" key="23">
    <source>
        <dbReference type="ARBA" id="ARBA00049295"/>
    </source>
</evidence>
<keyword evidence="16" id="KW-0862">Zinc</keyword>
<dbReference type="SUPFAM" id="SSF142695">
    <property type="entry name" value="RibA-like"/>
    <property type="match status" value="1"/>
</dbReference>
<dbReference type="GO" id="GO:0009644">
    <property type="term" value="P:response to high light intensity"/>
    <property type="evidence" value="ECO:0007669"/>
    <property type="project" value="UniProtKB-ARBA"/>
</dbReference>
<dbReference type="GO" id="GO:0009231">
    <property type="term" value="P:riboflavin biosynthetic process"/>
    <property type="evidence" value="ECO:0007669"/>
    <property type="project" value="UniProtKB-UniPathway"/>
</dbReference>
<keyword evidence="11" id="KW-0934">Plastid</keyword>
<dbReference type="InterPro" id="IPR032677">
    <property type="entry name" value="GTP_cyclohydro_II"/>
</dbReference>
<evidence type="ECO:0000256" key="19">
    <source>
        <dbReference type="ARBA" id="ARBA00022980"/>
    </source>
</evidence>
<comment type="similarity">
    <text evidence="7">In the C-terminal section; belongs to the GTP cyclohydrolase II family.</text>
</comment>
<dbReference type="InterPro" id="IPR000422">
    <property type="entry name" value="DHBP_synthase_RibB"/>
</dbReference>
<evidence type="ECO:0000256" key="11">
    <source>
        <dbReference type="ARBA" id="ARBA00022640"/>
    </source>
</evidence>
<evidence type="ECO:0000256" key="9">
    <source>
        <dbReference type="ARBA" id="ARBA00022528"/>
    </source>
</evidence>
<evidence type="ECO:0000256" key="17">
    <source>
        <dbReference type="ARBA" id="ARBA00022884"/>
    </source>
</evidence>
<dbReference type="EC" id="3.5.4.25" evidence="8"/>
<keyword evidence="19 25" id="KW-0689">Ribosomal protein</keyword>
<keyword evidence="10" id="KW-0686">Riboflavin biosynthesis</keyword>
<evidence type="ECO:0000256" key="6">
    <source>
        <dbReference type="ARBA" id="ARBA00006700"/>
    </source>
</evidence>
<dbReference type="NCBIfam" id="TIGR00505">
    <property type="entry name" value="ribA"/>
    <property type="match status" value="1"/>
</dbReference>
<dbReference type="SUPFAM" id="SSF54189">
    <property type="entry name" value="Ribosomal proteins S24e, L23 and L15e"/>
    <property type="match status" value="1"/>
</dbReference>
<evidence type="ECO:0000256" key="14">
    <source>
        <dbReference type="ARBA" id="ARBA00022741"/>
    </source>
</evidence>
<dbReference type="HAMAP" id="MF_01369_A">
    <property type="entry name" value="Ribosomal_uL23_A"/>
    <property type="match status" value="1"/>
</dbReference>
<keyword evidence="18" id="KW-0809">Transit peptide</keyword>
<comment type="catalytic activity">
    <reaction evidence="23">
        <text>GTP + 4 H2O = 2,5-diamino-6-hydroxy-4-(5-phosphoribosylamino)-pyrimidine + formate + 2 phosphate + 3 H(+)</text>
        <dbReference type="Rhea" id="RHEA:23704"/>
        <dbReference type="ChEBI" id="CHEBI:15377"/>
        <dbReference type="ChEBI" id="CHEBI:15378"/>
        <dbReference type="ChEBI" id="CHEBI:15740"/>
        <dbReference type="ChEBI" id="CHEBI:37565"/>
        <dbReference type="ChEBI" id="CHEBI:43474"/>
        <dbReference type="ChEBI" id="CHEBI:58614"/>
        <dbReference type="EC" id="3.5.4.25"/>
    </reaction>
</comment>
<dbReference type="GO" id="GO:0009507">
    <property type="term" value="C:chloroplast"/>
    <property type="evidence" value="ECO:0007669"/>
    <property type="project" value="UniProtKB-SubCell"/>
</dbReference>
<dbReference type="FunFam" id="3.40.50.10990:FF:000001">
    <property type="entry name" value="Riboflavin biosynthesis protein RibBA"/>
    <property type="match status" value="1"/>
</dbReference>
<keyword evidence="13" id="KW-0699">rRNA-binding</keyword>
<evidence type="ECO:0000256" key="22">
    <source>
        <dbReference type="ARBA" id="ARBA00035366"/>
    </source>
</evidence>
<dbReference type="Pfam" id="PF03939">
    <property type="entry name" value="Ribosomal_L23eN"/>
    <property type="match status" value="1"/>
</dbReference>
<dbReference type="STRING" id="3750.A0A498KAS3"/>
<keyword evidence="17" id="KW-0694">RNA-binding</keyword>
<evidence type="ECO:0000256" key="24">
    <source>
        <dbReference type="ARBA" id="ARBA00059571"/>
    </source>
</evidence>
<dbReference type="InterPro" id="IPR017945">
    <property type="entry name" value="DHBP_synth_RibB-like_a/b_dom"/>
</dbReference>
<dbReference type="UniPathway" id="UPA00275">
    <property type="reaction ID" value="UER00400"/>
</dbReference>
<dbReference type="FunFam" id="3.30.70.330:FF:000035">
    <property type="entry name" value="60S ribosomal protein L23a"/>
    <property type="match status" value="1"/>
</dbReference>
<dbReference type="Proteomes" id="UP000290289">
    <property type="component" value="Chromosome 3"/>
</dbReference>
<keyword evidence="20" id="KW-0342">GTP-binding</keyword>
<dbReference type="GO" id="GO:0003729">
    <property type="term" value="F:mRNA binding"/>
    <property type="evidence" value="ECO:0007669"/>
    <property type="project" value="UniProtKB-ARBA"/>
</dbReference>
<proteinExistence type="inferred from homology"/>
<dbReference type="InterPro" id="IPR012678">
    <property type="entry name" value="Ribosomal_uL23/eL15/eS24_sf"/>
</dbReference>
<dbReference type="GO" id="GO:1990904">
    <property type="term" value="C:ribonucleoprotein complex"/>
    <property type="evidence" value="ECO:0007669"/>
    <property type="project" value="UniProtKB-KW"/>
</dbReference>
<name>A0A498KAS3_MALDO</name>
<dbReference type="Gene3D" id="3.90.870.10">
    <property type="entry name" value="DHBP synthase"/>
    <property type="match status" value="1"/>
</dbReference>
<keyword evidence="30" id="KW-1185">Reference proteome</keyword>
<evidence type="ECO:0000256" key="25">
    <source>
        <dbReference type="RuleBase" id="RU003934"/>
    </source>
</evidence>
<protein>
    <recommendedName>
        <fullName evidence="8">GTP cyclohydrolase II</fullName>
        <ecNumber evidence="8">3.5.4.25</ecNumber>
    </recommendedName>
    <alternativeName>
        <fullName evidence="22">50S ribosomal protein L23, chloroplastic</fullName>
    </alternativeName>
</protein>
<dbReference type="GO" id="GO:0003935">
    <property type="term" value="F:GTP cyclohydrolase II activity"/>
    <property type="evidence" value="ECO:0007669"/>
    <property type="project" value="UniProtKB-EC"/>
</dbReference>
<dbReference type="PROSITE" id="PS00050">
    <property type="entry name" value="RIBOSOMAL_L23"/>
    <property type="match status" value="1"/>
</dbReference>